<feature type="region of interest" description="Disordered" evidence="1">
    <location>
        <begin position="199"/>
        <end position="219"/>
    </location>
</feature>
<evidence type="ECO:0000256" key="2">
    <source>
        <dbReference type="SAM" id="Phobius"/>
    </source>
</evidence>
<protein>
    <submittedName>
        <fullName evidence="3">Uncharacterized protein</fullName>
    </submittedName>
</protein>
<feature type="transmembrane region" description="Helical" evidence="2">
    <location>
        <begin position="12"/>
        <end position="32"/>
    </location>
</feature>
<keyword evidence="2" id="KW-0472">Membrane</keyword>
<sequence>MAQSTPSRLRAIFFRFLLTVFFLLFFLAPRIFAAFPQTAVLVPAFMWMGEKLLHGFAVLSLIIVVAYVCAVANAAYKFSAPAVEVAPTPTSLEAGTAPVLVDVEVPGSEGATPAAAPTPKPKRSVVKNALCGALGFILNAYVVVNYLLTHDVFSLQKTALQNAADAFMFLLRGFEIILVMLLAIGLLARLFVRKNTTPAANQSELPTTAPPPPPAAVPTEVPVVQVPLSKEEKEFMEEVKA</sequence>
<reference evidence="3" key="1">
    <citation type="submission" date="2023-03" db="EMBL/GenBank/DDBJ databases">
        <title>Massive genome expansion in bonnet fungi (Mycena s.s.) driven by repeated elements and novel gene families across ecological guilds.</title>
        <authorList>
            <consortium name="Lawrence Berkeley National Laboratory"/>
            <person name="Harder C.B."/>
            <person name="Miyauchi S."/>
            <person name="Viragh M."/>
            <person name="Kuo A."/>
            <person name="Thoen E."/>
            <person name="Andreopoulos B."/>
            <person name="Lu D."/>
            <person name="Skrede I."/>
            <person name="Drula E."/>
            <person name="Henrissat B."/>
            <person name="Morin E."/>
            <person name="Kohler A."/>
            <person name="Barry K."/>
            <person name="LaButti K."/>
            <person name="Morin E."/>
            <person name="Salamov A."/>
            <person name="Lipzen A."/>
            <person name="Mereny Z."/>
            <person name="Hegedus B."/>
            <person name="Baldrian P."/>
            <person name="Stursova M."/>
            <person name="Weitz H."/>
            <person name="Taylor A."/>
            <person name="Grigoriev I.V."/>
            <person name="Nagy L.G."/>
            <person name="Martin F."/>
            <person name="Kauserud H."/>
        </authorList>
    </citation>
    <scope>NUCLEOTIDE SEQUENCE</scope>
    <source>
        <strain evidence="3">9284</strain>
    </source>
</reference>
<accession>A0AAD7B482</accession>
<name>A0AAD7B482_9AGAR</name>
<comment type="caution">
    <text evidence="3">The sequence shown here is derived from an EMBL/GenBank/DDBJ whole genome shotgun (WGS) entry which is preliminary data.</text>
</comment>
<evidence type="ECO:0000256" key="1">
    <source>
        <dbReference type="SAM" id="MobiDB-lite"/>
    </source>
</evidence>
<organism evidence="3 4">
    <name type="scientific">Roridomyces roridus</name>
    <dbReference type="NCBI Taxonomy" id="1738132"/>
    <lineage>
        <taxon>Eukaryota</taxon>
        <taxon>Fungi</taxon>
        <taxon>Dikarya</taxon>
        <taxon>Basidiomycota</taxon>
        <taxon>Agaricomycotina</taxon>
        <taxon>Agaricomycetes</taxon>
        <taxon>Agaricomycetidae</taxon>
        <taxon>Agaricales</taxon>
        <taxon>Marasmiineae</taxon>
        <taxon>Mycenaceae</taxon>
        <taxon>Roridomyces</taxon>
    </lineage>
</organism>
<evidence type="ECO:0000313" key="4">
    <source>
        <dbReference type="Proteomes" id="UP001221142"/>
    </source>
</evidence>
<dbReference type="EMBL" id="JARKIF010000040">
    <property type="protein sequence ID" value="KAJ7609425.1"/>
    <property type="molecule type" value="Genomic_DNA"/>
</dbReference>
<gene>
    <name evidence="3" type="ORF">FB45DRAFT_944421</name>
</gene>
<dbReference type="AlphaFoldDB" id="A0AAD7B482"/>
<dbReference type="Proteomes" id="UP001221142">
    <property type="component" value="Unassembled WGS sequence"/>
</dbReference>
<proteinExistence type="predicted"/>
<keyword evidence="2" id="KW-1133">Transmembrane helix</keyword>
<keyword evidence="2" id="KW-0812">Transmembrane</keyword>
<feature type="transmembrane region" description="Helical" evidence="2">
    <location>
        <begin position="129"/>
        <end position="149"/>
    </location>
</feature>
<keyword evidence="4" id="KW-1185">Reference proteome</keyword>
<feature type="transmembrane region" description="Helical" evidence="2">
    <location>
        <begin position="52"/>
        <end position="76"/>
    </location>
</feature>
<evidence type="ECO:0000313" key="3">
    <source>
        <dbReference type="EMBL" id="KAJ7609425.1"/>
    </source>
</evidence>
<feature type="transmembrane region" description="Helical" evidence="2">
    <location>
        <begin position="169"/>
        <end position="192"/>
    </location>
</feature>